<dbReference type="SUPFAM" id="SSF52540">
    <property type="entry name" value="P-loop containing nucleoside triphosphate hydrolases"/>
    <property type="match status" value="1"/>
</dbReference>
<dbReference type="AlphaFoldDB" id="E7RU23"/>
<protein>
    <submittedName>
        <fullName evidence="2">Molybdopterin-guanine dinucleotide biosynthesis protein B</fullName>
    </submittedName>
</protein>
<accession>E7RU23</accession>
<dbReference type="HOGENOM" id="CLU_068199_2_1_4"/>
<dbReference type="PANTHER" id="PTHR40072:SF1">
    <property type="entry name" value="MOLYBDOPTERIN-GUANINE DINUCLEOTIDE BIOSYNTHESIS ADAPTER PROTEIN"/>
    <property type="match status" value="1"/>
</dbReference>
<dbReference type="InterPro" id="IPR052539">
    <property type="entry name" value="MGD_biosynthesis_adapter"/>
</dbReference>
<proteinExistence type="predicted"/>
<dbReference type="GO" id="GO:0006777">
    <property type="term" value="P:Mo-molybdopterin cofactor biosynthetic process"/>
    <property type="evidence" value="ECO:0007669"/>
    <property type="project" value="InterPro"/>
</dbReference>
<dbReference type="RefSeq" id="WP_005672407.1">
    <property type="nucleotide sequence ID" value="NZ_CP146288.1"/>
</dbReference>
<feature type="domain" description="Molybdopterin-guanine dinucleotide biosynthesis protein B (MobB)" evidence="1">
    <location>
        <begin position="14"/>
        <end position="146"/>
    </location>
</feature>
<dbReference type="EMBL" id="AEQP01000001">
    <property type="protein sequence ID" value="EFV96259.1"/>
    <property type="molecule type" value="Genomic_DNA"/>
</dbReference>
<dbReference type="Pfam" id="PF03205">
    <property type="entry name" value="MobB"/>
    <property type="match status" value="1"/>
</dbReference>
<organism evidence="2 3">
    <name type="scientific">Lautropia mirabilis ATCC 51599</name>
    <dbReference type="NCBI Taxonomy" id="887898"/>
    <lineage>
        <taxon>Bacteria</taxon>
        <taxon>Pseudomonadati</taxon>
        <taxon>Pseudomonadota</taxon>
        <taxon>Betaproteobacteria</taxon>
        <taxon>Burkholderiales</taxon>
        <taxon>Burkholderiaceae</taxon>
        <taxon>Lautropia</taxon>
    </lineage>
</organism>
<name>E7RU23_9BURK</name>
<dbReference type="GO" id="GO:0005525">
    <property type="term" value="F:GTP binding"/>
    <property type="evidence" value="ECO:0007669"/>
    <property type="project" value="InterPro"/>
</dbReference>
<gene>
    <name evidence="2" type="primary">mobB</name>
    <name evidence="2" type="ORF">HMPREF0551_0442</name>
</gene>
<evidence type="ECO:0000259" key="1">
    <source>
        <dbReference type="Pfam" id="PF03205"/>
    </source>
</evidence>
<dbReference type="STRING" id="887898.HMPREF0551_0442"/>
<dbReference type="PANTHER" id="PTHR40072">
    <property type="entry name" value="MOLYBDOPTERIN-GUANINE DINUCLEOTIDE BIOSYNTHESIS ADAPTER PROTEIN-RELATED"/>
    <property type="match status" value="1"/>
</dbReference>
<dbReference type="CDD" id="cd03116">
    <property type="entry name" value="MobB"/>
    <property type="match status" value="1"/>
</dbReference>
<dbReference type="eggNOG" id="COG1763">
    <property type="taxonomic scope" value="Bacteria"/>
</dbReference>
<sequence length="189" mass="20147">MAAPVGQGARHGLVFGFAGYSGSGKTTLIEQVIPRLVAAGRKVSVIKHAHHRFDFDTPGKDSWRHRQAGATEVLLTTDQRWVLMHELRGQPEPGLEAQLAHMSPSDVVLIEGFKTAAIPKIEVHRPALGKPLLHPDDPWIQAIATDAPLDVPLPLLDLNDPDAVTAFILARVGTPAAMPGGQPSGTPAP</sequence>
<dbReference type="Proteomes" id="UP000011021">
    <property type="component" value="Unassembled WGS sequence"/>
</dbReference>
<dbReference type="Gene3D" id="3.40.50.300">
    <property type="entry name" value="P-loop containing nucleotide triphosphate hydrolases"/>
    <property type="match status" value="1"/>
</dbReference>
<evidence type="ECO:0000313" key="2">
    <source>
        <dbReference type="EMBL" id="EFV96259.1"/>
    </source>
</evidence>
<keyword evidence="3" id="KW-1185">Reference proteome</keyword>
<reference evidence="2 3" key="1">
    <citation type="submission" date="2010-12" db="EMBL/GenBank/DDBJ databases">
        <authorList>
            <person name="Muzny D."/>
            <person name="Qin X."/>
            <person name="Deng J."/>
            <person name="Jiang H."/>
            <person name="Liu Y."/>
            <person name="Qu J."/>
            <person name="Song X.-Z."/>
            <person name="Zhang L."/>
            <person name="Thornton R."/>
            <person name="Coyle M."/>
            <person name="Francisco L."/>
            <person name="Jackson L."/>
            <person name="Javaid M."/>
            <person name="Korchina V."/>
            <person name="Kovar C."/>
            <person name="Mata R."/>
            <person name="Mathew T."/>
            <person name="Ngo R."/>
            <person name="Nguyen L."/>
            <person name="Nguyen N."/>
            <person name="Okwuonu G."/>
            <person name="Ongeri F."/>
            <person name="Pham C."/>
            <person name="Simmons D."/>
            <person name="Wilczek-Boney K."/>
            <person name="Hale W."/>
            <person name="Jakkamsetti A."/>
            <person name="Pham P."/>
            <person name="Ruth R."/>
            <person name="San Lucas F."/>
            <person name="Warren J."/>
            <person name="Zhang J."/>
            <person name="Zhao Z."/>
            <person name="Zhou C."/>
            <person name="Zhu D."/>
            <person name="Lee S."/>
            <person name="Bess C."/>
            <person name="Blankenburg K."/>
            <person name="Forbes L."/>
            <person name="Fu Q."/>
            <person name="Gubbala S."/>
            <person name="Hirani K."/>
            <person name="Jayaseelan J.C."/>
            <person name="Lara F."/>
            <person name="Munidasa M."/>
            <person name="Palculict T."/>
            <person name="Patil S."/>
            <person name="Pu L.-L."/>
            <person name="Saada N."/>
            <person name="Tang L."/>
            <person name="Weissenberger G."/>
            <person name="Zhu Y."/>
            <person name="Hemphill L."/>
            <person name="Shang Y."/>
            <person name="Youmans B."/>
            <person name="Ayvaz T."/>
            <person name="Ross M."/>
            <person name="Santibanez J."/>
            <person name="Aqrawi P."/>
            <person name="Gross S."/>
            <person name="Joshi V."/>
            <person name="Fowler G."/>
            <person name="Nazareth L."/>
            <person name="Reid J."/>
            <person name="Worley K."/>
            <person name="Petrosino J."/>
            <person name="Highlander S."/>
            <person name="Gibbs R."/>
        </authorList>
    </citation>
    <scope>NUCLEOTIDE SEQUENCE [LARGE SCALE GENOMIC DNA]</scope>
    <source>
        <strain evidence="2 3">ATCC 51599</strain>
    </source>
</reference>
<comment type="caution">
    <text evidence="2">The sequence shown here is derived from an EMBL/GenBank/DDBJ whole genome shotgun (WGS) entry which is preliminary data.</text>
</comment>
<dbReference type="InterPro" id="IPR004435">
    <property type="entry name" value="MobB_dom"/>
</dbReference>
<evidence type="ECO:0000313" key="3">
    <source>
        <dbReference type="Proteomes" id="UP000011021"/>
    </source>
</evidence>
<dbReference type="InterPro" id="IPR027417">
    <property type="entry name" value="P-loop_NTPase"/>
</dbReference>
<dbReference type="NCBIfam" id="TIGR00176">
    <property type="entry name" value="mobB"/>
    <property type="match status" value="1"/>
</dbReference>